<dbReference type="PANTHER" id="PTHR48098:SF6">
    <property type="entry name" value="FERRI-BACILLIBACTIN ESTERASE BESA"/>
    <property type="match status" value="1"/>
</dbReference>
<dbReference type="Pfam" id="PF11806">
    <property type="entry name" value="Enterochelin_N"/>
    <property type="match status" value="1"/>
</dbReference>
<dbReference type="InterPro" id="IPR000801">
    <property type="entry name" value="Esterase-like"/>
</dbReference>
<reference evidence="3 4" key="1">
    <citation type="submission" date="2019-06" db="EMBL/GenBank/DDBJ databases">
        <title>Draft genome sequence of Actinomyces johnsonii CCUG 34287T.</title>
        <authorList>
            <person name="Salva-Serra F."/>
            <person name="Cardew S."/>
            <person name="Moore E."/>
        </authorList>
    </citation>
    <scope>NUCLEOTIDE SEQUENCE [LARGE SCALE GENOMIC DNA]</scope>
    <source>
        <strain evidence="3 4">CCUG 34287</strain>
    </source>
</reference>
<feature type="domain" description="Enterochelin esterase N-terminal" evidence="2">
    <location>
        <begin position="75"/>
        <end position="194"/>
    </location>
</feature>
<protein>
    <submittedName>
        <fullName evidence="3">DUF3327 domain-containing protein</fullName>
    </submittedName>
</protein>
<dbReference type="InterPro" id="IPR014756">
    <property type="entry name" value="Ig_E-set"/>
</dbReference>
<dbReference type="SUPFAM" id="SSF81296">
    <property type="entry name" value="E set domains"/>
    <property type="match status" value="1"/>
</dbReference>
<dbReference type="EMBL" id="VICB01000013">
    <property type="protein sequence ID" value="TQD42781.1"/>
    <property type="molecule type" value="Genomic_DNA"/>
</dbReference>
<dbReference type="Pfam" id="PF00756">
    <property type="entry name" value="Esterase"/>
    <property type="match status" value="1"/>
</dbReference>
<proteinExistence type="inferred from homology"/>
<organism evidence="3 4">
    <name type="scientific">Actinomyces johnsonii</name>
    <dbReference type="NCBI Taxonomy" id="544581"/>
    <lineage>
        <taxon>Bacteria</taxon>
        <taxon>Bacillati</taxon>
        <taxon>Actinomycetota</taxon>
        <taxon>Actinomycetes</taxon>
        <taxon>Actinomycetales</taxon>
        <taxon>Actinomycetaceae</taxon>
        <taxon>Actinomyces</taxon>
    </lineage>
</organism>
<name>A0A508A1T6_9ACTO</name>
<dbReference type="GO" id="GO:0005737">
    <property type="term" value="C:cytoplasm"/>
    <property type="evidence" value="ECO:0007669"/>
    <property type="project" value="InterPro"/>
</dbReference>
<comment type="caution">
    <text evidence="3">The sequence shown here is derived from an EMBL/GenBank/DDBJ whole genome shotgun (WGS) entry which is preliminary data.</text>
</comment>
<dbReference type="Gene3D" id="3.40.50.1820">
    <property type="entry name" value="alpha/beta hydrolase"/>
    <property type="match status" value="1"/>
</dbReference>
<dbReference type="InterPro" id="IPR050583">
    <property type="entry name" value="Mycobacterial_A85_antigen"/>
</dbReference>
<evidence type="ECO:0000313" key="3">
    <source>
        <dbReference type="EMBL" id="TQD42781.1"/>
    </source>
</evidence>
<dbReference type="InterPro" id="IPR021764">
    <property type="entry name" value="Enterochelin_esterase_N"/>
</dbReference>
<dbReference type="SUPFAM" id="SSF53474">
    <property type="entry name" value="alpha/beta-Hydrolases"/>
    <property type="match status" value="1"/>
</dbReference>
<gene>
    <name evidence="3" type="ORF">FK256_09150</name>
</gene>
<dbReference type="GO" id="GO:0005975">
    <property type="term" value="P:carbohydrate metabolic process"/>
    <property type="evidence" value="ECO:0007669"/>
    <property type="project" value="UniProtKB-ARBA"/>
</dbReference>
<dbReference type="AlphaFoldDB" id="A0A508A1T6"/>
<dbReference type="GO" id="GO:0005506">
    <property type="term" value="F:iron ion binding"/>
    <property type="evidence" value="ECO:0007669"/>
    <property type="project" value="InterPro"/>
</dbReference>
<comment type="similarity">
    <text evidence="1">Belongs to the Fes family.</text>
</comment>
<dbReference type="Gene3D" id="2.60.40.10">
    <property type="entry name" value="Immunoglobulins"/>
    <property type="match status" value="1"/>
</dbReference>
<dbReference type="GO" id="GO:0006826">
    <property type="term" value="P:iron ion transport"/>
    <property type="evidence" value="ECO:0007669"/>
    <property type="project" value="InterPro"/>
</dbReference>
<accession>A0A508A1T6</accession>
<evidence type="ECO:0000259" key="2">
    <source>
        <dbReference type="Pfam" id="PF11806"/>
    </source>
</evidence>
<dbReference type="GO" id="GO:0008849">
    <property type="term" value="F:enterochelin esterase activity"/>
    <property type="evidence" value="ECO:0007669"/>
    <property type="project" value="InterPro"/>
</dbReference>
<evidence type="ECO:0000256" key="1">
    <source>
        <dbReference type="ARBA" id="ARBA00024201"/>
    </source>
</evidence>
<sequence>MVSGVSGTRPDDVLVQRTRWRELAPTPLGPDGSLIRSTPAWWPSHPDDDALAAAAARGTPVLGESRIVAGVEMREVTFLWCDDQRHGPAPSVLIHLNTLTDNHRTHIAPALAVRVAGTSWWVHHLLLPQDALLGYRIVVTREPLPDDAGTRRERWKHVHEQGRPDPFNPDRLHDGFGFVSSLWEGPGAATHPEWSAAARPGDDSAFNGGGYAGSTELGGAAALEGFDAPGDSSRRITLWLQEPVGGGQRGEKAEKKRGLLVLLDGEIWRRNDVVRRLGARAASWDLLLIDSGDLSMRTRDLADPRRSRELLSRCLQAARVGRRPWSPRRVVVAGQSLGGVAAADLVTHRPDIAGRAIVQSASFWLGSGRRGEGEGELLSWLRGRAELKSAELLEARLVVQCGVHEGVLRQGARTAAGLLAAEGVLLEYHEERGGHDYAWWRHGLSWGLDAHEQDLSSGHG</sequence>
<dbReference type="InterPro" id="IPR029058">
    <property type="entry name" value="AB_hydrolase_fold"/>
</dbReference>
<dbReference type="Proteomes" id="UP000319010">
    <property type="component" value="Unassembled WGS sequence"/>
</dbReference>
<dbReference type="InterPro" id="IPR013783">
    <property type="entry name" value="Ig-like_fold"/>
</dbReference>
<evidence type="ECO:0000313" key="4">
    <source>
        <dbReference type="Proteomes" id="UP000319010"/>
    </source>
</evidence>
<dbReference type="PANTHER" id="PTHR48098">
    <property type="entry name" value="ENTEROCHELIN ESTERASE-RELATED"/>
    <property type="match status" value="1"/>
</dbReference>